<dbReference type="SUPFAM" id="SSF55874">
    <property type="entry name" value="ATPase domain of HSP90 chaperone/DNA topoisomerase II/histidine kinase"/>
    <property type="match status" value="1"/>
</dbReference>
<comment type="caution">
    <text evidence="15">The sequence shown here is derived from an EMBL/GenBank/DDBJ whole genome shotgun (WGS) entry which is preliminary data.</text>
</comment>
<evidence type="ECO:0000256" key="8">
    <source>
        <dbReference type="ARBA" id="ARBA00022777"/>
    </source>
</evidence>
<keyword evidence="7" id="KW-0547">Nucleotide-binding</keyword>
<keyword evidence="8 15" id="KW-0418">Kinase</keyword>
<dbReference type="PROSITE" id="PS50109">
    <property type="entry name" value="HIS_KIN"/>
    <property type="match status" value="1"/>
</dbReference>
<feature type="transmembrane region" description="Helical" evidence="13">
    <location>
        <begin position="37"/>
        <end position="55"/>
    </location>
</feature>
<dbReference type="AlphaFoldDB" id="A0A544TIN2"/>
<evidence type="ECO:0000259" key="14">
    <source>
        <dbReference type="PROSITE" id="PS50109"/>
    </source>
</evidence>
<evidence type="ECO:0000313" key="15">
    <source>
        <dbReference type="EMBL" id="TQR17238.1"/>
    </source>
</evidence>
<keyword evidence="6 13" id="KW-0812">Transmembrane</keyword>
<evidence type="ECO:0000256" key="7">
    <source>
        <dbReference type="ARBA" id="ARBA00022741"/>
    </source>
</evidence>
<dbReference type="InterPro" id="IPR050351">
    <property type="entry name" value="BphY/WalK/GraS-like"/>
</dbReference>
<evidence type="ECO:0000256" key="12">
    <source>
        <dbReference type="ARBA" id="ARBA00023136"/>
    </source>
</evidence>
<gene>
    <name evidence="15" type="ORF">FG383_05610</name>
</gene>
<evidence type="ECO:0000256" key="4">
    <source>
        <dbReference type="ARBA" id="ARBA00022475"/>
    </source>
</evidence>
<keyword evidence="4" id="KW-1003">Cell membrane</keyword>
<keyword evidence="11" id="KW-0902">Two-component regulatory system</keyword>
<dbReference type="GO" id="GO:0000155">
    <property type="term" value="F:phosphorelay sensor kinase activity"/>
    <property type="evidence" value="ECO:0007669"/>
    <property type="project" value="TreeGrafter"/>
</dbReference>
<dbReference type="InterPro" id="IPR003594">
    <property type="entry name" value="HATPase_dom"/>
</dbReference>
<organism evidence="15 16">
    <name type="scientific">Psychrobacillus soli</name>
    <dbReference type="NCBI Taxonomy" id="1543965"/>
    <lineage>
        <taxon>Bacteria</taxon>
        <taxon>Bacillati</taxon>
        <taxon>Bacillota</taxon>
        <taxon>Bacilli</taxon>
        <taxon>Bacillales</taxon>
        <taxon>Bacillaceae</taxon>
        <taxon>Psychrobacillus</taxon>
    </lineage>
</organism>
<dbReference type="PANTHER" id="PTHR45453">
    <property type="entry name" value="PHOSPHATE REGULON SENSOR PROTEIN PHOR"/>
    <property type="match status" value="1"/>
</dbReference>
<protein>
    <recommendedName>
        <fullName evidence="3">histidine kinase</fullName>
        <ecNumber evidence="3">2.7.13.3</ecNumber>
    </recommendedName>
</protein>
<dbReference type="GO" id="GO:0005886">
    <property type="term" value="C:plasma membrane"/>
    <property type="evidence" value="ECO:0007669"/>
    <property type="project" value="UniProtKB-SubCell"/>
</dbReference>
<evidence type="ECO:0000256" key="9">
    <source>
        <dbReference type="ARBA" id="ARBA00022840"/>
    </source>
</evidence>
<keyword evidence="5" id="KW-0808">Transferase</keyword>
<sequence>MFKAYIKERKAWILFFLGLQIWLNIILTLDIAFQDVAILYINLVYIITFLLFIWWRYRKETTYYKELGESATFDSLPEGESSFEKRITSIMEELILVNNEELNQLKVEHLEENDRILAWIHEVKTPLTGMRLIIDAVQEPSLREKLEVEWLRIHLLLDQQLHHTRLPSLEKDYVVESVPLQKLIHKEIKELQAWCMQKGIGFEINLLQEEVLTDQKWLAFILRQLLSNAVKYSNPEKEIHIFSRKDEAGHTILTVKDFGSGITKADLPRIFEKSFTGTTGRNTAASTGMGLYLTKKAADKLGIRIIVESKLEEGSSFLLQFPLKNEMSKITSR</sequence>
<evidence type="ECO:0000256" key="6">
    <source>
        <dbReference type="ARBA" id="ARBA00022692"/>
    </source>
</evidence>
<comment type="catalytic activity">
    <reaction evidence="1">
        <text>ATP + protein L-histidine = ADP + protein N-phospho-L-histidine.</text>
        <dbReference type="EC" id="2.7.13.3"/>
    </reaction>
</comment>
<dbReference type="Pfam" id="PF02518">
    <property type="entry name" value="HATPase_c"/>
    <property type="match status" value="1"/>
</dbReference>
<dbReference type="PANTHER" id="PTHR45453:SF2">
    <property type="entry name" value="HISTIDINE KINASE"/>
    <property type="match status" value="1"/>
</dbReference>
<reference evidence="15 16" key="1">
    <citation type="submission" date="2019-05" db="EMBL/GenBank/DDBJ databases">
        <title>Psychrobacillus vulpis sp. nov., a new species isolated from feces of a red fox that inhabits in The Tablas de Daimiel Natural Park, Albacete, Spain.</title>
        <authorList>
            <person name="Rodriguez M."/>
            <person name="Reina J.C."/>
            <person name="Bejar V."/>
            <person name="Llamas I."/>
        </authorList>
    </citation>
    <scope>NUCLEOTIDE SEQUENCE [LARGE SCALE GENOMIC DNA]</scope>
    <source>
        <strain evidence="15 16">NHI-2</strain>
    </source>
</reference>
<dbReference type="GO" id="GO:0005524">
    <property type="term" value="F:ATP binding"/>
    <property type="evidence" value="ECO:0007669"/>
    <property type="project" value="UniProtKB-KW"/>
</dbReference>
<keyword evidence="9" id="KW-0067">ATP-binding</keyword>
<proteinExistence type="predicted"/>
<dbReference type="Proteomes" id="UP000318937">
    <property type="component" value="Unassembled WGS sequence"/>
</dbReference>
<dbReference type="InterPro" id="IPR036890">
    <property type="entry name" value="HATPase_C_sf"/>
</dbReference>
<dbReference type="GO" id="GO:0016036">
    <property type="term" value="P:cellular response to phosphate starvation"/>
    <property type="evidence" value="ECO:0007669"/>
    <property type="project" value="TreeGrafter"/>
</dbReference>
<keyword evidence="12 13" id="KW-0472">Membrane</keyword>
<keyword evidence="10 13" id="KW-1133">Transmembrane helix</keyword>
<dbReference type="EMBL" id="VDGG01000009">
    <property type="protein sequence ID" value="TQR17238.1"/>
    <property type="molecule type" value="Genomic_DNA"/>
</dbReference>
<accession>A0A544TIN2</accession>
<dbReference type="EC" id="2.7.13.3" evidence="3"/>
<name>A0A544TIN2_9BACI</name>
<dbReference type="InterPro" id="IPR004358">
    <property type="entry name" value="Sig_transdc_His_kin-like_C"/>
</dbReference>
<evidence type="ECO:0000256" key="1">
    <source>
        <dbReference type="ARBA" id="ARBA00000085"/>
    </source>
</evidence>
<feature type="transmembrane region" description="Helical" evidence="13">
    <location>
        <begin position="12"/>
        <end position="31"/>
    </location>
</feature>
<evidence type="ECO:0000313" key="16">
    <source>
        <dbReference type="Proteomes" id="UP000318937"/>
    </source>
</evidence>
<dbReference type="Gene3D" id="3.30.565.10">
    <property type="entry name" value="Histidine kinase-like ATPase, C-terminal domain"/>
    <property type="match status" value="1"/>
</dbReference>
<evidence type="ECO:0000256" key="13">
    <source>
        <dbReference type="SAM" id="Phobius"/>
    </source>
</evidence>
<keyword evidence="16" id="KW-1185">Reference proteome</keyword>
<dbReference type="OrthoDB" id="9780487at2"/>
<evidence type="ECO:0000256" key="10">
    <source>
        <dbReference type="ARBA" id="ARBA00022989"/>
    </source>
</evidence>
<dbReference type="InterPro" id="IPR005467">
    <property type="entry name" value="His_kinase_dom"/>
</dbReference>
<comment type="subcellular location">
    <subcellularLocation>
        <location evidence="2">Cell membrane</location>
        <topology evidence="2">Multi-pass membrane protein</topology>
    </subcellularLocation>
</comment>
<dbReference type="PRINTS" id="PR00344">
    <property type="entry name" value="BCTRLSENSOR"/>
</dbReference>
<dbReference type="RefSeq" id="WP_142605856.1">
    <property type="nucleotide sequence ID" value="NZ_VDGG01000009.1"/>
</dbReference>
<dbReference type="GO" id="GO:0004721">
    <property type="term" value="F:phosphoprotein phosphatase activity"/>
    <property type="evidence" value="ECO:0007669"/>
    <property type="project" value="TreeGrafter"/>
</dbReference>
<feature type="domain" description="Histidine kinase" evidence="14">
    <location>
        <begin position="118"/>
        <end position="325"/>
    </location>
</feature>
<evidence type="ECO:0000256" key="5">
    <source>
        <dbReference type="ARBA" id="ARBA00022679"/>
    </source>
</evidence>
<evidence type="ECO:0000256" key="2">
    <source>
        <dbReference type="ARBA" id="ARBA00004651"/>
    </source>
</evidence>
<evidence type="ECO:0000256" key="3">
    <source>
        <dbReference type="ARBA" id="ARBA00012438"/>
    </source>
</evidence>
<evidence type="ECO:0000256" key="11">
    <source>
        <dbReference type="ARBA" id="ARBA00023012"/>
    </source>
</evidence>
<dbReference type="SMART" id="SM00387">
    <property type="entry name" value="HATPase_c"/>
    <property type="match status" value="1"/>
</dbReference>